<name>D9QM28_BRESC</name>
<accession>D9QM28</accession>
<dbReference type="AlphaFoldDB" id="D9QM28"/>
<organism evidence="3 4">
    <name type="scientific">Brevundimonas subvibrioides (strain ATCC 15264 / DSM 4735 / LMG 14903 / NBRC 16000 / CB 81)</name>
    <name type="common">Caulobacter subvibrioides</name>
    <dbReference type="NCBI Taxonomy" id="633149"/>
    <lineage>
        <taxon>Bacteria</taxon>
        <taxon>Pseudomonadati</taxon>
        <taxon>Pseudomonadota</taxon>
        <taxon>Alphaproteobacteria</taxon>
        <taxon>Caulobacterales</taxon>
        <taxon>Caulobacteraceae</taxon>
        <taxon>Brevundimonas</taxon>
    </lineage>
</organism>
<keyword evidence="1" id="KW-0812">Transmembrane</keyword>
<keyword evidence="1" id="KW-1133">Transmembrane helix</keyword>
<keyword evidence="3" id="KW-0378">Hydrolase</keyword>
<dbReference type="OrthoDB" id="3808618at2"/>
<sequence>MSRARLILTGAALVLLGPPLAIGAAALSGVGHRWVDILAQFVGPALFTVGLIAIAVVGFRLWVAAAATGLTLLVLAVAGWPQWFPPTGTAAVGAPEFSLYSANVWVGNTDVGGMARSIEAAGADIVVLVEVGDTPAGQMDRIVGAYPYRVTGNRNPGKKGPSRYVFASRWPLRTVQVHAEELDAHGLVAETPLGPVTLVGVHLTRPWPYQYQWGQIIQARGLANWRKAYSGPMIFAGDFNSVSSARIGRQIQAETGLIPAPGWPGTWHSAMPSPAAMTIDQVYRSPDLALLDRRLGRGNGSDHRPVITRFTRAAPPPAG</sequence>
<feature type="transmembrane region" description="Helical" evidence="1">
    <location>
        <begin position="61"/>
        <end position="80"/>
    </location>
</feature>
<gene>
    <name evidence="3" type="ordered locus">Bresu_2647</name>
</gene>
<dbReference type="RefSeq" id="WP_013270055.1">
    <property type="nucleotide sequence ID" value="NC_014375.1"/>
</dbReference>
<evidence type="ECO:0000313" key="4">
    <source>
        <dbReference type="Proteomes" id="UP000002696"/>
    </source>
</evidence>
<keyword evidence="4" id="KW-1185">Reference proteome</keyword>
<protein>
    <submittedName>
        <fullName evidence="3">Endonuclease/exonuclease/phosphatase</fullName>
    </submittedName>
</protein>
<proteinExistence type="predicted"/>
<dbReference type="BioCyc" id="BSUB633149:G1GM8-2651-MONOMER"/>
<dbReference type="KEGG" id="bsb:Bresu_2647"/>
<dbReference type="EMBL" id="CP002102">
    <property type="protein sequence ID" value="ADL01954.1"/>
    <property type="molecule type" value="Genomic_DNA"/>
</dbReference>
<feature type="transmembrane region" description="Helical" evidence="1">
    <location>
        <begin position="33"/>
        <end position="54"/>
    </location>
</feature>
<dbReference type="Proteomes" id="UP000002696">
    <property type="component" value="Chromosome"/>
</dbReference>
<keyword evidence="3" id="KW-0540">Nuclease</keyword>
<feature type="domain" description="Endonuclease/exonuclease/phosphatase" evidence="2">
    <location>
        <begin position="101"/>
        <end position="303"/>
    </location>
</feature>
<keyword evidence="1" id="KW-0472">Membrane</keyword>
<dbReference type="GO" id="GO:0004519">
    <property type="term" value="F:endonuclease activity"/>
    <property type="evidence" value="ECO:0007669"/>
    <property type="project" value="UniProtKB-KW"/>
</dbReference>
<keyword evidence="3" id="KW-0269">Exonuclease</keyword>
<dbReference type="GO" id="GO:0004527">
    <property type="term" value="F:exonuclease activity"/>
    <property type="evidence" value="ECO:0007669"/>
    <property type="project" value="UniProtKB-KW"/>
</dbReference>
<keyword evidence="3" id="KW-0255">Endonuclease</keyword>
<dbReference type="eggNOG" id="COG3021">
    <property type="taxonomic scope" value="Bacteria"/>
</dbReference>
<dbReference type="InterPro" id="IPR005135">
    <property type="entry name" value="Endo/exonuclease/phosphatase"/>
</dbReference>
<evidence type="ECO:0000313" key="3">
    <source>
        <dbReference type="EMBL" id="ADL01954.1"/>
    </source>
</evidence>
<dbReference type="Pfam" id="PF03372">
    <property type="entry name" value="Exo_endo_phos"/>
    <property type="match status" value="1"/>
</dbReference>
<reference evidence="4" key="1">
    <citation type="journal article" date="2011" name="J. Bacteriol.">
        <title>Genome sequences of eight morphologically diverse alphaproteobacteria.</title>
        <authorList>
            <consortium name="US DOE Joint Genome Institute"/>
            <person name="Brown P.J."/>
            <person name="Kysela D.T."/>
            <person name="Buechlein A."/>
            <person name="Hemmerich C."/>
            <person name="Brun Y.V."/>
        </authorList>
    </citation>
    <scope>NUCLEOTIDE SEQUENCE [LARGE SCALE GENOMIC DNA]</scope>
    <source>
        <strain evidence="4">ATCC 15264 / DSM 4735 / LMG 14903 / NBRC 16000 / CB 81</strain>
    </source>
</reference>
<dbReference type="HOGENOM" id="CLU_870636_0_0_5"/>
<dbReference type="SUPFAM" id="SSF56219">
    <property type="entry name" value="DNase I-like"/>
    <property type="match status" value="1"/>
</dbReference>
<dbReference type="InParanoid" id="D9QM28"/>
<evidence type="ECO:0000256" key="1">
    <source>
        <dbReference type="SAM" id="Phobius"/>
    </source>
</evidence>
<evidence type="ECO:0000259" key="2">
    <source>
        <dbReference type="Pfam" id="PF03372"/>
    </source>
</evidence>
<dbReference type="Gene3D" id="3.60.10.10">
    <property type="entry name" value="Endonuclease/exonuclease/phosphatase"/>
    <property type="match status" value="1"/>
</dbReference>
<dbReference type="STRING" id="633149.Bresu_2647"/>
<dbReference type="InterPro" id="IPR036691">
    <property type="entry name" value="Endo/exonu/phosph_ase_sf"/>
</dbReference>